<dbReference type="RefSeq" id="WP_204542347.1">
    <property type="nucleotide sequence ID" value="NZ_JAFBFI010000007.1"/>
</dbReference>
<comment type="caution">
    <text evidence="1">The sequence shown here is derived from an EMBL/GenBank/DDBJ whole genome shotgun (WGS) entry which is preliminary data.</text>
</comment>
<protein>
    <submittedName>
        <fullName evidence="1">Uncharacterized protein</fullName>
    </submittedName>
</protein>
<proteinExistence type="predicted"/>
<organism evidence="1 2">
    <name type="scientific">Peribacillus deserti</name>
    <dbReference type="NCBI Taxonomy" id="673318"/>
    <lineage>
        <taxon>Bacteria</taxon>
        <taxon>Bacillati</taxon>
        <taxon>Bacillota</taxon>
        <taxon>Bacilli</taxon>
        <taxon>Bacillales</taxon>
        <taxon>Bacillaceae</taxon>
        <taxon>Peribacillus</taxon>
    </lineage>
</organism>
<gene>
    <name evidence="1" type="ORF">JOC77_001991</name>
</gene>
<keyword evidence="2" id="KW-1185">Reference proteome</keyword>
<sequence length="183" mass="21054">MFDPTAFENMKVVLEGLIYDRDFDGTILVTNRCESIDLSRLSRSFQMEMKIRENSPGQNSTIKCLITLTASLENLSAELLKSQNEALAGCQVETSYHLSVKKEAEPYISSLFHTLSNIWGENREIEIREQLIYNSPYQFKREIEARVLFGRLVTEDQIPDFRGLVDHSISSIKQLKEFYSSNT</sequence>
<reference evidence="1 2" key="1">
    <citation type="submission" date="2021-01" db="EMBL/GenBank/DDBJ databases">
        <title>Genomic Encyclopedia of Type Strains, Phase IV (KMG-IV): sequencing the most valuable type-strain genomes for metagenomic binning, comparative biology and taxonomic classification.</title>
        <authorList>
            <person name="Goeker M."/>
        </authorList>
    </citation>
    <scope>NUCLEOTIDE SEQUENCE [LARGE SCALE GENOMIC DNA]</scope>
    <source>
        <strain evidence="1 2">DSM 105482</strain>
    </source>
</reference>
<dbReference type="EMBL" id="JAFBFI010000007">
    <property type="protein sequence ID" value="MBM7692561.1"/>
    <property type="molecule type" value="Genomic_DNA"/>
</dbReference>
<name>A0ABS2QJU4_9BACI</name>
<evidence type="ECO:0000313" key="1">
    <source>
        <dbReference type="EMBL" id="MBM7692561.1"/>
    </source>
</evidence>
<evidence type="ECO:0000313" key="2">
    <source>
        <dbReference type="Proteomes" id="UP000823486"/>
    </source>
</evidence>
<accession>A0ABS2QJU4</accession>
<dbReference type="Proteomes" id="UP000823486">
    <property type="component" value="Unassembled WGS sequence"/>
</dbReference>